<name>A0ABY3CEQ7_9GAMM</name>
<dbReference type="Pfam" id="PF01609">
    <property type="entry name" value="DDE_Tnp_1"/>
    <property type="match status" value="1"/>
</dbReference>
<proteinExistence type="predicted"/>
<dbReference type="InterPro" id="IPR002559">
    <property type="entry name" value="Transposase_11"/>
</dbReference>
<sequence length="130" mass="14566">MPREFPKWTVVYYYFYTWSSDGTWERLHGLLRARLREKSGRHKHPTAGCLDSQSVKCTAVPGIRGFDAGKKVNGRKRHVLVDTLGMALTVLVTTAAVQDSDGARLLLQNLPGSCKKLRKIWGAARRPGKT</sequence>
<dbReference type="Proteomes" id="UP000733744">
    <property type="component" value="Unassembled WGS sequence"/>
</dbReference>
<accession>A0ABY3CEQ7</accession>
<feature type="domain" description="Transposase IS4-like" evidence="1">
    <location>
        <begin position="45"/>
        <end position="116"/>
    </location>
</feature>
<reference evidence="2 3" key="1">
    <citation type="journal article" date="2019" name="Antonie Van Leeuwenhoek">
        <title>Description of 'Ca. Methylobacter oryzae' KRF1, a novel species from the environmentally important Methylobacter clade 2.</title>
        <authorList>
            <person name="Khatri K."/>
            <person name="Mohite J.A."/>
            <person name="Pandit P.S."/>
            <person name="Bahulikar R."/>
            <person name="Rahalkar M.C."/>
        </authorList>
    </citation>
    <scope>NUCLEOTIDE SEQUENCE [LARGE SCALE GENOMIC DNA]</scope>
    <source>
        <strain evidence="2 3">KRF1</strain>
    </source>
</reference>
<comment type="caution">
    <text evidence="2">The sequence shown here is derived from an EMBL/GenBank/DDBJ whole genome shotgun (WGS) entry which is preliminary data.</text>
</comment>
<dbReference type="EMBL" id="RYFG02000018">
    <property type="protein sequence ID" value="TRX01771.1"/>
    <property type="molecule type" value="Genomic_DNA"/>
</dbReference>
<keyword evidence="3" id="KW-1185">Reference proteome</keyword>
<protein>
    <submittedName>
        <fullName evidence="2">Transposase</fullName>
    </submittedName>
</protein>
<evidence type="ECO:0000313" key="2">
    <source>
        <dbReference type="EMBL" id="TRX01771.1"/>
    </source>
</evidence>
<evidence type="ECO:0000259" key="1">
    <source>
        <dbReference type="Pfam" id="PF01609"/>
    </source>
</evidence>
<evidence type="ECO:0000313" key="3">
    <source>
        <dbReference type="Proteomes" id="UP000733744"/>
    </source>
</evidence>
<organism evidence="2 3">
    <name type="scientific">Candidatus Methylobacter oryzae</name>
    <dbReference type="NCBI Taxonomy" id="2497749"/>
    <lineage>
        <taxon>Bacteria</taxon>
        <taxon>Pseudomonadati</taxon>
        <taxon>Pseudomonadota</taxon>
        <taxon>Gammaproteobacteria</taxon>
        <taxon>Methylococcales</taxon>
        <taxon>Methylococcaceae</taxon>
        <taxon>Methylobacter</taxon>
    </lineage>
</organism>
<dbReference type="PANTHER" id="PTHR30007:SF0">
    <property type="entry name" value="TRANSPOSASE"/>
    <property type="match status" value="1"/>
</dbReference>
<dbReference type="PANTHER" id="PTHR30007">
    <property type="entry name" value="PHP DOMAIN PROTEIN"/>
    <property type="match status" value="1"/>
</dbReference>
<gene>
    <name evidence="2" type="ORF">EKO24_003290</name>
</gene>